<dbReference type="InterPro" id="IPR000727">
    <property type="entry name" value="T_SNARE_dom"/>
</dbReference>
<dbReference type="Pfam" id="PF11416">
    <property type="entry name" value="Syntaxin-5_N"/>
    <property type="match status" value="1"/>
</dbReference>
<evidence type="ECO:0000256" key="1">
    <source>
        <dbReference type="ARBA" id="ARBA00004211"/>
    </source>
</evidence>
<feature type="transmembrane region" description="Helical" evidence="9">
    <location>
        <begin position="330"/>
        <end position="349"/>
    </location>
</feature>
<dbReference type="FunCoup" id="A0A1Y2FYF7">
    <property type="interactions" value="558"/>
</dbReference>
<evidence type="ECO:0000256" key="3">
    <source>
        <dbReference type="ARBA" id="ARBA00022448"/>
    </source>
</evidence>
<evidence type="ECO:0000259" key="10">
    <source>
        <dbReference type="PROSITE" id="PS50192"/>
    </source>
</evidence>
<feature type="region of interest" description="Disordered" evidence="8">
    <location>
        <begin position="166"/>
        <end position="221"/>
    </location>
</feature>
<comment type="subcellular location">
    <subcellularLocation>
        <location evidence="1">Membrane</location>
        <topology evidence="1">Single-pass type IV membrane protein</topology>
    </subcellularLocation>
</comment>
<dbReference type="InterPro" id="IPR021538">
    <property type="entry name" value="Syntaxin-5_N"/>
</dbReference>
<dbReference type="GO" id="GO:0006886">
    <property type="term" value="P:intracellular protein transport"/>
    <property type="evidence" value="ECO:0007669"/>
    <property type="project" value="TreeGrafter"/>
</dbReference>
<evidence type="ECO:0000256" key="7">
    <source>
        <dbReference type="ARBA" id="ARBA00023136"/>
    </source>
</evidence>
<dbReference type="GO" id="GO:0006906">
    <property type="term" value="P:vesicle fusion"/>
    <property type="evidence" value="ECO:0007669"/>
    <property type="project" value="TreeGrafter"/>
</dbReference>
<feature type="compositionally biased region" description="Polar residues" evidence="8">
    <location>
        <begin position="191"/>
        <end position="211"/>
    </location>
</feature>
<dbReference type="EMBL" id="MCGR01000007">
    <property type="protein sequence ID" value="ORY89071.1"/>
    <property type="molecule type" value="Genomic_DNA"/>
</dbReference>
<dbReference type="GO" id="GO:0000139">
    <property type="term" value="C:Golgi membrane"/>
    <property type="evidence" value="ECO:0007669"/>
    <property type="project" value="TreeGrafter"/>
</dbReference>
<feature type="domain" description="T-SNARE coiled-coil homology" evidence="10">
    <location>
        <begin position="259"/>
        <end position="321"/>
    </location>
</feature>
<dbReference type="PANTHER" id="PTHR19957">
    <property type="entry name" value="SYNTAXIN"/>
    <property type="match status" value="1"/>
</dbReference>
<sequence>MSYTLKDRTNEFRACVESASLRASASNEARRPLLNNRDDKKGQRSEFARMAAKIGKDIQGTTFKLEKLAQLAKRKTLFDDRPVEISELTYIIKQDIAALNQQIAQLQQFTKNTLNAAGGSKQVSEHNNNIVMMLQSKLADTSIGFKDVLEIRTQNMKASRDRTEQFMYSGHNGPANPSSVLRSRNPPPSPGNGTLRSDSPLYRSQTTTPTGSKGKGREVNGSQGADFLALDLGGPGQEGTGHSEQGFMQMELAQQQGDDQYLNQRSTAIETIESTVAELGQIFSQLATMVAIQGEVVTRIDADTDEIATNVSGAQTELLRYYASVSSNRWLMLKVFGVLIFTFLVFVLVS</sequence>
<comment type="similarity">
    <text evidence="2">Belongs to the syntaxin family.</text>
</comment>
<gene>
    <name evidence="11" type="ORF">BCR35DRAFT_288387</name>
</gene>
<organism evidence="11 12">
    <name type="scientific">Leucosporidium creatinivorum</name>
    <dbReference type="NCBI Taxonomy" id="106004"/>
    <lineage>
        <taxon>Eukaryota</taxon>
        <taxon>Fungi</taxon>
        <taxon>Dikarya</taxon>
        <taxon>Basidiomycota</taxon>
        <taxon>Pucciniomycotina</taxon>
        <taxon>Microbotryomycetes</taxon>
        <taxon>Leucosporidiales</taxon>
        <taxon>Leucosporidium</taxon>
    </lineage>
</organism>
<dbReference type="GO" id="GO:0048278">
    <property type="term" value="P:vesicle docking"/>
    <property type="evidence" value="ECO:0007669"/>
    <property type="project" value="TreeGrafter"/>
</dbReference>
<dbReference type="AlphaFoldDB" id="A0A1Y2FYF7"/>
<evidence type="ECO:0000313" key="11">
    <source>
        <dbReference type="EMBL" id="ORY89071.1"/>
    </source>
</evidence>
<keyword evidence="7 9" id="KW-0472">Membrane</keyword>
<evidence type="ECO:0000256" key="6">
    <source>
        <dbReference type="ARBA" id="ARBA00023054"/>
    </source>
</evidence>
<dbReference type="GO" id="GO:0005484">
    <property type="term" value="F:SNAP receptor activity"/>
    <property type="evidence" value="ECO:0007669"/>
    <property type="project" value="TreeGrafter"/>
</dbReference>
<evidence type="ECO:0000256" key="8">
    <source>
        <dbReference type="SAM" id="MobiDB-lite"/>
    </source>
</evidence>
<proteinExistence type="inferred from homology"/>
<dbReference type="Gene3D" id="1.20.58.70">
    <property type="match status" value="1"/>
</dbReference>
<dbReference type="PROSITE" id="PS50192">
    <property type="entry name" value="T_SNARE"/>
    <property type="match status" value="1"/>
</dbReference>
<name>A0A1Y2FYF7_9BASI</name>
<dbReference type="InParanoid" id="A0A1Y2FYF7"/>
<dbReference type="InterPro" id="IPR010989">
    <property type="entry name" value="SNARE"/>
</dbReference>
<keyword evidence="4 9" id="KW-0812">Transmembrane</keyword>
<keyword evidence="5 9" id="KW-1133">Transmembrane helix</keyword>
<reference evidence="11 12" key="1">
    <citation type="submission" date="2016-07" db="EMBL/GenBank/DDBJ databases">
        <title>Pervasive Adenine N6-methylation of Active Genes in Fungi.</title>
        <authorList>
            <consortium name="DOE Joint Genome Institute"/>
            <person name="Mondo S.J."/>
            <person name="Dannebaum R.O."/>
            <person name="Kuo R.C."/>
            <person name="Labutti K."/>
            <person name="Haridas S."/>
            <person name="Kuo A."/>
            <person name="Salamov A."/>
            <person name="Ahrendt S.R."/>
            <person name="Lipzen A."/>
            <person name="Sullivan W."/>
            <person name="Andreopoulos W.B."/>
            <person name="Clum A."/>
            <person name="Lindquist E."/>
            <person name="Daum C."/>
            <person name="Ramamoorthy G.K."/>
            <person name="Gryganskyi A."/>
            <person name="Culley D."/>
            <person name="Magnuson J.K."/>
            <person name="James T.Y."/>
            <person name="O'Malley M.A."/>
            <person name="Stajich J.E."/>
            <person name="Spatafora J.W."/>
            <person name="Visel A."/>
            <person name="Grigoriev I.V."/>
        </authorList>
    </citation>
    <scope>NUCLEOTIDE SEQUENCE [LARGE SCALE GENOMIC DNA]</scope>
    <source>
        <strain evidence="11 12">62-1032</strain>
    </source>
</reference>
<dbReference type="STRING" id="106004.A0A1Y2FYF7"/>
<evidence type="ECO:0000256" key="9">
    <source>
        <dbReference type="SAM" id="Phobius"/>
    </source>
</evidence>
<evidence type="ECO:0000313" key="12">
    <source>
        <dbReference type="Proteomes" id="UP000193467"/>
    </source>
</evidence>
<dbReference type="GO" id="GO:0000149">
    <property type="term" value="F:SNARE binding"/>
    <property type="evidence" value="ECO:0007669"/>
    <property type="project" value="TreeGrafter"/>
</dbReference>
<evidence type="ECO:0000256" key="5">
    <source>
        <dbReference type="ARBA" id="ARBA00022989"/>
    </source>
</evidence>
<dbReference type="PANTHER" id="PTHR19957:SF3">
    <property type="entry name" value="SYNTAXIN-5"/>
    <property type="match status" value="1"/>
</dbReference>
<dbReference type="Proteomes" id="UP000193467">
    <property type="component" value="Unassembled WGS sequence"/>
</dbReference>
<feature type="region of interest" description="Disordered" evidence="8">
    <location>
        <begin position="26"/>
        <end position="45"/>
    </location>
</feature>
<dbReference type="SUPFAM" id="SSF47661">
    <property type="entry name" value="t-snare proteins"/>
    <property type="match status" value="1"/>
</dbReference>
<dbReference type="CDD" id="cd15844">
    <property type="entry name" value="SNARE_syntaxin5"/>
    <property type="match status" value="1"/>
</dbReference>
<evidence type="ECO:0000256" key="4">
    <source>
        <dbReference type="ARBA" id="ARBA00022692"/>
    </source>
</evidence>
<keyword evidence="3" id="KW-0813">Transport</keyword>
<comment type="caution">
    <text evidence="11">The sequence shown here is derived from an EMBL/GenBank/DDBJ whole genome shotgun (WGS) entry which is preliminary data.</text>
</comment>
<protein>
    <submittedName>
        <fullName evidence="11">t-SNARE</fullName>
    </submittedName>
</protein>
<accession>A0A1Y2FYF7</accession>
<dbReference type="InterPro" id="IPR045242">
    <property type="entry name" value="Syntaxin"/>
</dbReference>
<feature type="compositionally biased region" description="Basic and acidic residues" evidence="8">
    <location>
        <begin position="28"/>
        <end position="45"/>
    </location>
</feature>
<keyword evidence="6" id="KW-0175">Coiled coil</keyword>
<dbReference type="GO" id="GO:0006888">
    <property type="term" value="P:endoplasmic reticulum to Golgi vesicle-mediated transport"/>
    <property type="evidence" value="ECO:0007669"/>
    <property type="project" value="TreeGrafter"/>
</dbReference>
<dbReference type="OrthoDB" id="421009at2759"/>
<keyword evidence="12" id="KW-1185">Reference proteome</keyword>
<dbReference type="GO" id="GO:0031201">
    <property type="term" value="C:SNARE complex"/>
    <property type="evidence" value="ECO:0007669"/>
    <property type="project" value="TreeGrafter"/>
</dbReference>
<dbReference type="SMART" id="SM00397">
    <property type="entry name" value="t_SNARE"/>
    <property type="match status" value="1"/>
</dbReference>
<dbReference type="Pfam" id="PF05739">
    <property type="entry name" value="SNARE"/>
    <property type="match status" value="1"/>
</dbReference>
<evidence type="ECO:0000256" key="2">
    <source>
        <dbReference type="ARBA" id="ARBA00009063"/>
    </source>
</evidence>